<dbReference type="GO" id="GO:0016491">
    <property type="term" value="F:oxidoreductase activity"/>
    <property type="evidence" value="ECO:0007669"/>
    <property type="project" value="UniProtKB-KW"/>
</dbReference>
<dbReference type="Gene3D" id="3.10.20.440">
    <property type="entry name" value="2Fe-2S iron-sulphur cluster binding domain, sarcosine oxidase, alpha subunit, N-terminal domain"/>
    <property type="match status" value="1"/>
</dbReference>
<dbReference type="STRING" id="156980.SAMN04489745_0272"/>
<dbReference type="SUPFAM" id="SSF54292">
    <property type="entry name" value="2Fe-2S ferredoxin-like"/>
    <property type="match status" value="1"/>
</dbReference>
<sequence length="101" mass="10584">MSTLDDAVRFTFDGRDLTAAPGQTVGAALVTNGVTAWRGTRKEGRPRGLFCGIGVCFDCLVTVDGVSNQRACLVDLCDGMEVRGTLADEAGADSDSPEEAR</sequence>
<keyword evidence="1" id="KW-0560">Oxidoreductase</keyword>
<accession>A0A1H4JM77</accession>
<organism evidence="2 3">
    <name type="scientific">Arthrobacter woluwensis</name>
    <dbReference type="NCBI Taxonomy" id="156980"/>
    <lineage>
        <taxon>Bacteria</taxon>
        <taxon>Bacillati</taxon>
        <taxon>Actinomycetota</taxon>
        <taxon>Actinomycetes</taxon>
        <taxon>Micrococcales</taxon>
        <taxon>Micrococcaceae</taxon>
        <taxon>Arthrobacter</taxon>
    </lineage>
</organism>
<dbReference type="EMBL" id="FNSN01000003">
    <property type="protein sequence ID" value="SEB47434.1"/>
    <property type="molecule type" value="Genomic_DNA"/>
</dbReference>
<dbReference type="Pfam" id="PF13510">
    <property type="entry name" value="Fer2_4"/>
    <property type="match status" value="1"/>
</dbReference>
<dbReference type="RefSeq" id="WP_066216558.1">
    <property type="nucleotide sequence ID" value="NZ_FNSN01000003.1"/>
</dbReference>
<reference evidence="2 3" key="1">
    <citation type="submission" date="2016-10" db="EMBL/GenBank/DDBJ databases">
        <authorList>
            <person name="de Groot N.N."/>
        </authorList>
    </citation>
    <scope>NUCLEOTIDE SEQUENCE [LARGE SCALE GENOMIC DNA]</scope>
    <source>
        <strain evidence="2 3">DSM 10495</strain>
    </source>
</reference>
<evidence type="ECO:0000313" key="3">
    <source>
        <dbReference type="Proteomes" id="UP000182652"/>
    </source>
</evidence>
<evidence type="ECO:0000256" key="1">
    <source>
        <dbReference type="ARBA" id="ARBA00023002"/>
    </source>
</evidence>
<dbReference type="GO" id="GO:0051536">
    <property type="term" value="F:iron-sulfur cluster binding"/>
    <property type="evidence" value="ECO:0007669"/>
    <property type="project" value="InterPro"/>
</dbReference>
<gene>
    <name evidence="2" type="ORF">SAMN04489745_0272</name>
</gene>
<evidence type="ECO:0000313" key="2">
    <source>
        <dbReference type="EMBL" id="SEB47434.1"/>
    </source>
</evidence>
<proteinExistence type="predicted"/>
<name>A0A1H4JM77_9MICC</name>
<protein>
    <submittedName>
        <fullName evidence="2">2Fe-2S iron-sulfur cluster binding domain-containing protein</fullName>
    </submittedName>
</protein>
<dbReference type="InterPro" id="IPR036010">
    <property type="entry name" value="2Fe-2S_ferredoxin-like_sf"/>
</dbReference>
<dbReference type="InterPro" id="IPR042204">
    <property type="entry name" value="2Fe-2S-bd_N"/>
</dbReference>
<dbReference type="Proteomes" id="UP000182652">
    <property type="component" value="Unassembled WGS sequence"/>
</dbReference>
<dbReference type="AlphaFoldDB" id="A0A1H4JM77"/>
<keyword evidence="3" id="KW-1185">Reference proteome</keyword>